<dbReference type="GO" id="GO:0008080">
    <property type="term" value="F:N-acetyltransferase activity"/>
    <property type="evidence" value="ECO:0007669"/>
    <property type="project" value="EnsemblPlants"/>
</dbReference>
<accession>A0A0D9X5Y4</accession>
<dbReference type="EnsemblPlants" id="LPERR08G07100.1">
    <property type="protein sequence ID" value="LPERR08G07100.1"/>
    <property type="gene ID" value="LPERR08G07100"/>
</dbReference>
<name>A0A0D9X5Y4_9ORYZ</name>
<reference evidence="3" key="2">
    <citation type="submission" date="2013-12" db="EMBL/GenBank/DDBJ databases">
        <authorList>
            <person name="Yu Y."/>
            <person name="Lee S."/>
            <person name="de Baynast K."/>
            <person name="Wissotski M."/>
            <person name="Liu L."/>
            <person name="Talag J."/>
            <person name="Goicoechea J."/>
            <person name="Angelova A."/>
            <person name="Jetty R."/>
            <person name="Kudrna D."/>
            <person name="Golser W."/>
            <person name="Rivera L."/>
            <person name="Zhang J."/>
            <person name="Wing R."/>
        </authorList>
    </citation>
    <scope>NUCLEOTIDE SEQUENCE</scope>
</reference>
<dbReference type="CDD" id="cd04301">
    <property type="entry name" value="NAT_SF"/>
    <property type="match status" value="1"/>
</dbReference>
<sequence length="308" mass="34021">MASPSRLLPPAAVSPSRHRNASILPAAAARSNRLPINPPRLRCRAAAAAAATTSGRGGGAVVLEGGQSGGGAAVAVREFVTLDELRAAVRLRIRTFYEYAVDSVGAEDLRKSLADREYEALQDRISGKMINFQRVSCINGTVSLLPSLASAEELCSACKFVEDGEERVVVGSLDLNQCLWLPDELTGKRPGHELHWNILWRVGENMTQKYWFVNESSHARAYLSNVCVAKELQRNGLGYALVDKSKKLAREWGITDLYVHVAINNEAAQKLYNKCGFVYESEEPAWKARFLGRPRRLLLWLDLKKDSL</sequence>
<keyword evidence="3" id="KW-1185">Reference proteome</keyword>
<dbReference type="Proteomes" id="UP000032180">
    <property type="component" value="Chromosome 8"/>
</dbReference>
<proteinExistence type="predicted"/>
<dbReference type="HOGENOM" id="CLU_083471_0_0_1"/>
<dbReference type="PANTHER" id="PTHR47876">
    <property type="entry name" value="OS08G0260000 PROTEIN"/>
    <property type="match status" value="1"/>
</dbReference>
<evidence type="ECO:0000259" key="1">
    <source>
        <dbReference type="PROSITE" id="PS51186"/>
    </source>
</evidence>
<dbReference type="AlphaFoldDB" id="A0A0D9X5Y4"/>
<dbReference type="PROSITE" id="PS51186">
    <property type="entry name" value="GNAT"/>
    <property type="match status" value="1"/>
</dbReference>
<dbReference type="InterPro" id="IPR016181">
    <property type="entry name" value="Acyl_CoA_acyltransferase"/>
</dbReference>
<feature type="domain" description="N-acetyltransferase" evidence="1">
    <location>
        <begin position="159"/>
        <end position="304"/>
    </location>
</feature>
<evidence type="ECO:0000313" key="3">
    <source>
        <dbReference type="Proteomes" id="UP000032180"/>
    </source>
</evidence>
<dbReference type="GO" id="GO:0009507">
    <property type="term" value="C:chloroplast"/>
    <property type="evidence" value="ECO:0007669"/>
    <property type="project" value="EnsemblPlants"/>
</dbReference>
<evidence type="ECO:0000313" key="2">
    <source>
        <dbReference type="EnsemblPlants" id="LPERR08G07100.1"/>
    </source>
</evidence>
<dbReference type="SUPFAM" id="SSF55729">
    <property type="entry name" value="Acyl-CoA N-acyltransferases (Nat)"/>
    <property type="match status" value="1"/>
</dbReference>
<reference evidence="2" key="3">
    <citation type="submission" date="2015-04" db="UniProtKB">
        <authorList>
            <consortium name="EnsemblPlants"/>
        </authorList>
    </citation>
    <scope>IDENTIFICATION</scope>
</reference>
<organism evidence="2 3">
    <name type="scientific">Leersia perrieri</name>
    <dbReference type="NCBI Taxonomy" id="77586"/>
    <lineage>
        <taxon>Eukaryota</taxon>
        <taxon>Viridiplantae</taxon>
        <taxon>Streptophyta</taxon>
        <taxon>Embryophyta</taxon>
        <taxon>Tracheophyta</taxon>
        <taxon>Spermatophyta</taxon>
        <taxon>Magnoliopsida</taxon>
        <taxon>Liliopsida</taxon>
        <taxon>Poales</taxon>
        <taxon>Poaceae</taxon>
        <taxon>BOP clade</taxon>
        <taxon>Oryzoideae</taxon>
        <taxon>Oryzeae</taxon>
        <taxon>Oryzinae</taxon>
        <taxon>Leersia</taxon>
    </lineage>
</organism>
<dbReference type="STRING" id="77586.A0A0D9X5Y4"/>
<dbReference type="eggNOG" id="ENOG502QVM2">
    <property type="taxonomic scope" value="Eukaryota"/>
</dbReference>
<dbReference type="Gene3D" id="3.40.630.30">
    <property type="match status" value="1"/>
</dbReference>
<dbReference type="Pfam" id="PF00583">
    <property type="entry name" value="Acetyltransf_1"/>
    <property type="match status" value="1"/>
</dbReference>
<dbReference type="InterPro" id="IPR000182">
    <property type="entry name" value="GNAT_dom"/>
</dbReference>
<protein>
    <recommendedName>
        <fullName evidence="1">N-acetyltransferase domain-containing protein</fullName>
    </recommendedName>
</protein>
<reference evidence="2 3" key="1">
    <citation type="submission" date="2012-08" db="EMBL/GenBank/DDBJ databases">
        <title>Oryza genome evolution.</title>
        <authorList>
            <person name="Wing R.A."/>
        </authorList>
    </citation>
    <scope>NUCLEOTIDE SEQUENCE</scope>
</reference>
<dbReference type="PANTHER" id="PTHR47876:SF2">
    <property type="entry name" value="GCN5-RELATED N-ACETYLTRANSFERASE 7, CHLOROPLASTIC"/>
    <property type="match status" value="1"/>
</dbReference>
<dbReference type="Gramene" id="LPERR08G07100.1">
    <property type="protein sequence ID" value="LPERR08G07100.1"/>
    <property type="gene ID" value="LPERR08G07100"/>
</dbReference>